<dbReference type="PANTHER" id="PTHR23416">
    <property type="entry name" value="SIALIC ACID SYNTHASE-RELATED"/>
    <property type="match status" value="1"/>
</dbReference>
<evidence type="ECO:0000313" key="3">
    <source>
        <dbReference type="EMBL" id="MFD0924708.1"/>
    </source>
</evidence>
<dbReference type="GO" id="GO:0016746">
    <property type="term" value="F:acyltransferase activity"/>
    <property type="evidence" value="ECO:0007669"/>
    <property type="project" value="UniProtKB-KW"/>
</dbReference>
<comment type="caution">
    <text evidence="3">The sequence shown here is derived from an EMBL/GenBank/DDBJ whole genome shotgun (WGS) entry which is preliminary data.</text>
</comment>
<dbReference type="Proteomes" id="UP001597068">
    <property type="component" value="Unassembled WGS sequence"/>
</dbReference>
<protein>
    <submittedName>
        <fullName evidence="3">Acyltransferase</fullName>
    </submittedName>
</protein>
<dbReference type="Gene3D" id="2.160.10.10">
    <property type="entry name" value="Hexapeptide repeat proteins"/>
    <property type="match status" value="1"/>
</dbReference>
<evidence type="ECO:0000256" key="2">
    <source>
        <dbReference type="ARBA" id="ARBA00022679"/>
    </source>
</evidence>
<accession>A0ABW3G405</accession>
<dbReference type="InterPro" id="IPR051159">
    <property type="entry name" value="Hexapeptide_acetyltransf"/>
</dbReference>
<proteinExistence type="inferred from homology"/>
<sequence length="181" mass="19204">MARGEIDLWLRDIVLNSVLASRWIPRMVRPALLRLVGHKGVHPRALISGGCFIGAWSGLTAERGVLINHGCFFDLGAPVVLRKNVALAYEVMVITYTHDIGPATLRSGEHRTAPVTIGEGSWVGSRSVIMPGVSIGSGCVIGAGSVVTSDCVDNGVYAGAPARLRRILEADGRPRSTVPVD</sequence>
<comment type="similarity">
    <text evidence="1">Belongs to the transferase hexapeptide repeat family.</text>
</comment>
<dbReference type="SUPFAM" id="SSF51161">
    <property type="entry name" value="Trimeric LpxA-like enzymes"/>
    <property type="match status" value="1"/>
</dbReference>
<keyword evidence="3" id="KW-0012">Acyltransferase</keyword>
<reference evidence="4" key="1">
    <citation type="journal article" date="2019" name="Int. J. Syst. Evol. Microbiol.">
        <title>The Global Catalogue of Microorganisms (GCM) 10K type strain sequencing project: providing services to taxonomists for standard genome sequencing and annotation.</title>
        <authorList>
            <consortium name="The Broad Institute Genomics Platform"/>
            <consortium name="The Broad Institute Genome Sequencing Center for Infectious Disease"/>
            <person name="Wu L."/>
            <person name="Ma J."/>
        </authorList>
    </citation>
    <scope>NUCLEOTIDE SEQUENCE [LARGE SCALE GENOMIC DNA]</scope>
    <source>
        <strain evidence="4">CCUG 50873</strain>
    </source>
</reference>
<gene>
    <name evidence="3" type="ORF">ACFQ04_03065</name>
</gene>
<dbReference type="Pfam" id="PF00132">
    <property type="entry name" value="Hexapep"/>
    <property type="match status" value="1"/>
</dbReference>
<dbReference type="InterPro" id="IPR001451">
    <property type="entry name" value="Hexapep"/>
</dbReference>
<organism evidence="3 4">
    <name type="scientific">Williamsia deligens</name>
    <dbReference type="NCBI Taxonomy" id="321325"/>
    <lineage>
        <taxon>Bacteria</taxon>
        <taxon>Bacillati</taxon>
        <taxon>Actinomycetota</taxon>
        <taxon>Actinomycetes</taxon>
        <taxon>Mycobacteriales</taxon>
        <taxon>Nocardiaceae</taxon>
        <taxon>Williamsia</taxon>
    </lineage>
</organism>
<keyword evidence="4" id="KW-1185">Reference proteome</keyword>
<dbReference type="PANTHER" id="PTHR23416:SF23">
    <property type="entry name" value="ACETYLTRANSFERASE C18B11.09C-RELATED"/>
    <property type="match status" value="1"/>
</dbReference>
<evidence type="ECO:0000313" key="4">
    <source>
        <dbReference type="Proteomes" id="UP001597068"/>
    </source>
</evidence>
<keyword evidence="2" id="KW-0808">Transferase</keyword>
<dbReference type="InterPro" id="IPR011004">
    <property type="entry name" value="Trimer_LpxA-like_sf"/>
</dbReference>
<evidence type="ECO:0000256" key="1">
    <source>
        <dbReference type="ARBA" id="ARBA00007274"/>
    </source>
</evidence>
<dbReference type="CDD" id="cd04647">
    <property type="entry name" value="LbH_MAT_like"/>
    <property type="match status" value="1"/>
</dbReference>
<dbReference type="RefSeq" id="WP_343997032.1">
    <property type="nucleotide sequence ID" value="NZ_BAAAMO010000002.1"/>
</dbReference>
<dbReference type="EMBL" id="JBHTIL010000001">
    <property type="protein sequence ID" value="MFD0924708.1"/>
    <property type="molecule type" value="Genomic_DNA"/>
</dbReference>
<name>A0ABW3G405_9NOCA</name>